<dbReference type="RefSeq" id="WP_071899333.1">
    <property type="nucleotide sequence ID" value="NZ_MPIN01000004.1"/>
</dbReference>
<dbReference type="EMBL" id="MPIN01000004">
    <property type="protein sequence ID" value="OJH39163.1"/>
    <property type="molecule type" value="Genomic_DNA"/>
</dbReference>
<evidence type="ECO:0000259" key="15">
    <source>
        <dbReference type="Pfam" id="PF02563"/>
    </source>
</evidence>
<dbReference type="NCBIfam" id="NF011658">
    <property type="entry name" value="PRK15078.1"/>
    <property type="match status" value="1"/>
</dbReference>
<keyword evidence="5" id="KW-0762">Sugar transport</keyword>
<dbReference type="GO" id="GO:0046930">
    <property type="term" value="C:pore complex"/>
    <property type="evidence" value="ECO:0007669"/>
    <property type="project" value="UniProtKB-KW"/>
</dbReference>
<evidence type="ECO:0000256" key="8">
    <source>
        <dbReference type="ARBA" id="ARBA00023047"/>
    </source>
</evidence>
<keyword evidence="4" id="KW-1134">Transmembrane beta strand</keyword>
<keyword evidence="3" id="KW-0813">Transport</keyword>
<keyword evidence="18" id="KW-1185">Reference proteome</keyword>
<evidence type="ECO:0000259" key="16">
    <source>
        <dbReference type="Pfam" id="PF22461"/>
    </source>
</evidence>
<dbReference type="InterPro" id="IPR049712">
    <property type="entry name" value="Poly_export"/>
</dbReference>
<dbReference type="Gene3D" id="3.10.560.10">
    <property type="entry name" value="Outer membrane lipoprotein wza domain like"/>
    <property type="match status" value="2"/>
</dbReference>
<reference evidence="18" key="1">
    <citation type="submission" date="2016-11" db="EMBL/GenBank/DDBJ databases">
        <authorList>
            <person name="Shukria A."/>
            <person name="Stevens D.C."/>
        </authorList>
    </citation>
    <scope>NUCLEOTIDE SEQUENCE [LARGE SCALE GENOMIC DNA]</scope>
    <source>
        <strain evidence="18">Cbfe23</strain>
    </source>
</reference>
<evidence type="ECO:0000256" key="11">
    <source>
        <dbReference type="ARBA" id="ARBA00023136"/>
    </source>
</evidence>
<reference evidence="17 18" key="2">
    <citation type="submission" date="2016-12" db="EMBL/GenBank/DDBJ databases">
        <title>Draft Genome Sequence of Cystobacter ferrugineus Strain Cbfe23.</title>
        <authorList>
            <person name="Akbar S."/>
            <person name="Dowd S.E."/>
            <person name="Stevens D.C."/>
        </authorList>
    </citation>
    <scope>NUCLEOTIDE SEQUENCE [LARGE SCALE GENOMIC DNA]</scope>
    <source>
        <strain evidence="17 18">Cbfe23</strain>
    </source>
</reference>
<keyword evidence="13" id="KW-0998">Cell outer membrane</keyword>
<accession>A0A1L9BAE8</accession>
<evidence type="ECO:0000256" key="7">
    <source>
        <dbReference type="ARBA" id="ARBA00022729"/>
    </source>
</evidence>
<dbReference type="PANTHER" id="PTHR33619">
    <property type="entry name" value="POLYSACCHARIDE EXPORT PROTEIN GFCE-RELATED"/>
    <property type="match status" value="1"/>
</dbReference>
<keyword evidence="10" id="KW-0626">Porin</keyword>
<dbReference type="GO" id="GO:0015159">
    <property type="term" value="F:polysaccharide transmembrane transporter activity"/>
    <property type="evidence" value="ECO:0007669"/>
    <property type="project" value="InterPro"/>
</dbReference>
<dbReference type="Proteomes" id="UP000182229">
    <property type="component" value="Unassembled WGS sequence"/>
</dbReference>
<evidence type="ECO:0000256" key="3">
    <source>
        <dbReference type="ARBA" id="ARBA00022448"/>
    </source>
</evidence>
<evidence type="ECO:0000256" key="1">
    <source>
        <dbReference type="ARBA" id="ARBA00004571"/>
    </source>
</evidence>
<evidence type="ECO:0000256" key="9">
    <source>
        <dbReference type="ARBA" id="ARBA00023065"/>
    </source>
</evidence>
<gene>
    <name evidence="17" type="ORF">BON30_16635</name>
</gene>
<keyword evidence="14" id="KW-0449">Lipoprotein</keyword>
<evidence type="ECO:0000256" key="5">
    <source>
        <dbReference type="ARBA" id="ARBA00022597"/>
    </source>
</evidence>
<keyword evidence="11" id="KW-0472">Membrane</keyword>
<evidence type="ECO:0000256" key="14">
    <source>
        <dbReference type="ARBA" id="ARBA00023288"/>
    </source>
</evidence>
<protein>
    <submittedName>
        <fullName evidence="17">Sugar ABC transporter substrate-binding protein</fullName>
    </submittedName>
</protein>
<feature type="domain" description="Polysaccharide export protein N-terminal" evidence="15">
    <location>
        <begin position="78"/>
        <end position="163"/>
    </location>
</feature>
<keyword evidence="8" id="KW-0625">Polysaccharide transport</keyword>
<evidence type="ECO:0000256" key="2">
    <source>
        <dbReference type="ARBA" id="ARBA00009450"/>
    </source>
</evidence>
<feature type="domain" description="SLBB" evidence="16">
    <location>
        <begin position="169"/>
        <end position="247"/>
    </location>
</feature>
<comment type="subcellular location">
    <subcellularLocation>
        <location evidence="1">Cell outer membrane</location>
        <topology evidence="1">Multi-pass membrane protein</topology>
    </subcellularLocation>
</comment>
<dbReference type="OrthoDB" id="193635at2"/>
<keyword evidence="7" id="KW-0732">Signal</keyword>
<dbReference type="InterPro" id="IPR003715">
    <property type="entry name" value="Poly_export_N"/>
</dbReference>
<evidence type="ECO:0000313" key="18">
    <source>
        <dbReference type="Proteomes" id="UP000182229"/>
    </source>
</evidence>
<dbReference type="GO" id="GO:0009279">
    <property type="term" value="C:cell outer membrane"/>
    <property type="evidence" value="ECO:0007669"/>
    <property type="project" value="UniProtKB-SubCell"/>
</dbReference>
<evidence type="ECO:0000256" key="6">
    <source>
        <dbReference type="ARBA" id="ARBA00022692"/>
    </source>
</evidence>
<sequence>MRRVLLLVWVLCTSACAWGPGMYMDEGALRKRYAENTDAGTGDEFKVVPIDVGLLKEQQKARLGTRPPPLQDPLAELAANYNYRVTAHDVLSVIVWDHPELTIPAGEFRSAEATGHPVSTDGTMFFPYAGILQVAGKTLPEIRELLTQRLTHVIEKPQLDVRVVGFRGQKVQVTGEVLAPSSLPITDVPMRVQDAISQARGPTPEADLRGVTLTRDGKTSTLDLQALYEQGDISQNWLLRDGDILHVPDRSRNKVFVLGEVRKPSSRIMVKGRMTLAEAIGDTEGFDPISSNPAKVYVIRGSFDQPTIYKLDARSPDALLLATQFQLQPHDVVFVSAHNLTRWNRIITQIQPTVQMLWQAVDIGDRSVVFPPP</sequence>
<dbReference type="Pfam" id="PF22461">
    <property type="entry name" value="SLBB_2"/>
    <property type="match status" value="2"/>
</dbReference>
<organism evidence="17 18">
    <name type="scientific">Cystobacter ferrugineus</name>
    <dbReference type="NCBI Taxonomy" id="83449"/>
    <lineage>
        <taxon>Bacteria</taxon>
        <taxon>Pseudomonadati</taxon>
        <taxon>Myxococcota</taxon>
        <taxon>Myxococcia</taxon>
        <taxon>Myxococcales</taxon>
        <taxon>Cystobacterineae</taxon>
        <taxon>Archangiaceae</taxon>
        <taxon>Cystobacter</taxon>
    </lineage>
</organism>
<evidence type="ECO:0000256" key="10">
    <source>
        <dbReference type="ARBA" id="ARBA00023114"/>
    </source>
</evidence>
<name>A0A1L9BAE8_9BACT</name>
<dbReference type="PANTHER" id="PTHR33619:SF3">
    <property type="entry name" value="POLYSACCHARIDE EXPORT PROTEIN GFCE-RELATED"/>
    <property type="match status" value="1"/>
</dbReference>
<dbReference type="InterPro" id="IPR054765">
    <property type="entry name" value="SLBB_dom"/>
</dbReference>
<comment type="similarity">
    <text evidence="2">Belongs to the BexD/CtrA/VexA family.</text>
</comment>
<dbReference type="Gene3D" id="3.30.1950.10">
    <property type="entry name" value="wza like domain"/>
    <property type="match status" value="1"/>
</dbReference>
<feature type="domain" description="SLBB" evidence="16">
    <location>
        <begin position="254"/>
        <end position="335"/>
    </location>
</feature>
<dbReference type="AlphaFoldDB" id="A0A1L9BAE8"/>
<keyword evidence="12" id="KW-0564">Palmitate</keyword>
<dbReference type="Pfam" id="PF02563">
    <property type="entry name" value="Poly_export"/>
    <property type="match status" value="1"/>
</dbReference>
<comment type="caution">
    <text evidence="17">The sequence shown here is derived from an EMBL/GenBank/DDBJ whole genome shotgun (WGS) entry which is preliminary data.</text>
</comment>
<evidence type="ECO:0000256" key="4">
    <source>
        <dbReference type="ARBA" id="ARBA00022452"/>
    </source>
</evidence>
<evidence type="ECO:0000256" key="13">
    <source>
        <dbReference type="ARBA" id="ARBA00023237"/>
    </source>
</evidence>
<dbReference type="GO" id="GO:0015288">
    <property type="term" value="F:porin activity"/>
    <property type="evidence" value="ECO:0007669"/>
    <property type="project" value="UniProtKB-KW"/>
</dbReference>
<keyword evidence="6" id="KW-0812">Transmembrane</keyword>
<dbReference type="GO" id="GO:0006811">
    <property type="term" value="P:monoatomic ion transport"/>
    <property type="evidence" value="ECO:0007669"/>
    <property type="project" value="UniProtKB-KW"/>
</dbReference>
<keyword evidence="9" id="KW-0406">Ion transport</keyword>
<dbReference type="STRING" id="83449.BON30_16635"/>
<proteinExistence type="inferred from homology"/>
<evidence type="ECO:0000313" key="17">
    <source>
        <dbReference type="EMBL" id="OJH39163.1"/>
    </source>
</evidence>
<evidence type="ECO:0000256" key="12">
    <source>
        <dbReference type="ARBA" id="ARBA00023139"/>
    </source>
</evidence>